<evidence type="ECO:0000313" key="11">
    <source>
        <dbReference type="Proteomes" id="UP000215902"/>
    </source>
</evidence>
<dbReference type="GO" id="GO:0016020">
    <property type="term" value="C:membrane"/>
    <property type="evidence" value="ECO:0007669"/>
    <property type="project" value="UniProtKB-SubCell"/>
</dbReference>
<evidence type="ECO:0000313" key="10">
    <source>
        <dbReference type="EMBL" id="PAA60730.1"/>
    </source>
</evidence>
<dbReference type="EMBL" id="NIVC01002119">
    <property type="protein sequence ID" value="PAA60730.1"/>
    <property type="molecule type" value="Genomic_DNA"/>
</dbReference>
<evidence type="ECO:0000256" key="5">
    <source>
        <dbReference type="ARBA" id="ARBA00022927"/>
    </source>
</evidence>
<keyword evidence="3 9" id="KW-0813">Transport</keyword>
<dbReference type="InterPro" id="IPR011691">
    <property type="entry name" value="Vesicle_transpt_SFT2"/>
</dbReference>
<evidence type="ECO:0000256" key="4">
    <source>
        <dbReference type="ARBA" id="ARBA00022692"/>
    </source>
</evidence>
<evidence type="ECO:0000256" key="1">
    <source>
        <dbReference type="ARBA" id="ARBA00003566"/>
    </source>
</evidence>
<dbReference type="OrthoDB" id="660759at2759"/>
<keyword evidence="7 9" id="KW-0472">Membrane</keyword>
<dbReference type="PANTHER" id="PTHR23137:SF36">
    <property type="entry name" value="VESICLE TRANSPORT PROTEIN SFT2C"/>
    <property type="match status" value="1"/>
</dbReference>
<dbReference type="STRING" id="282301.A0A267EGT6"/>
<organism evidence="10 11">
    <name type="scientific">Macrostomum lignano</name>
    <dbReference type="NCBI Taxonomy" id="282301"/>
    <lineage>
        <taxon>Eukaryota</taxon>
        <taxon>Metazoa</taxon>
        <taxon>Spiralia</taxon>
        <taxon>Lophotrochozoa</taxon>
        <taxon>Platyhelminthes</taxon>
        <taxon>Rhabditophora</taxon>
        <taxon>Macrostomorpha</taxon>
        <taxon>Macrostomida</taxon>
        <taxon>Macrostomidae</taxon>
        <taxon>Macrostomum</taxon>
    </lineage>
</organism>
<accession>A0A267EGT6</accession>
<comment type="similarity">
    <text evidence="8 9">Belongs to the SFT2 family.</text>
</comment>
<keyword evidence="6 9" id="KW-1133">Transmembrane helix</keyword>
<dbReference type="GO" id="GO:0015031">
    <property type="term" value="P:protein transport"/>
    <property type="evidence" value="ECO:0007669"/>
    <property type="project" value="UniProtKB-KW"/>
</dbReference>
<dbReference type="Proteomes" id="UP000215902">
    <property type="component" value="Unassembled WGS sequence"/>
</dbReference>
<dbReference type="PANTHER" id="PTHR23137">
    <property type="entry name" value="VESICLE TRANSPORT PROTEIN-RELATED"/>
    <property type="match status" value="1"/>
</dbReference>
<protein>
    <recommendedName>
        <fullName evidence="9">Vesicle transport protein</fullName>
    </recommendedName>
</protein>
<evidence type="ECO:0000256" key="9">
    <source>
        <dbReference type="RuleBase" id="RU363111"/>
    </source>
</evidence>
<sequence>YGWVRTKLQGAGGRASESLLPLFNRGDAATSSSSSASTGFGLLASSASSSSLSANSSATAAVASSTGDHLAGAAAGNAGEADDPSSGASLSGWFGSSSLLSGAAERDPLLRCLGLSRKQRVLAFVTLLLLGSLFLSLSLVFLPMVLLKARRFAVLYSMGSLCLLLSFSALWGPVNHLRHLVTGPRRPFTCAYLLMLAATLYSAMGLRSGPLALLFVCLQVAALLWYLISYLPGGQRGIRFLTSVFYSAASRTAKTTLPI</sequence>
<feature type="transmembrane region" description="Helical" evidence="9">
    <location>
        <begin position="186"/>
        <end position="204"/>
    </location>
</feature>
<evidence type="ECO:0000256" key="8">
    <source>
        <dbReference type="ARBA" id="ARBA00025800"/>
    </source>
</evidence>
<keyword evidence="11" id="KW-1185">Reference proteome</keyword>
<feature type="non-terminal residue" evidence="10">
    <location>
        <position position="1"/>
    </location>
</feature>
<evidence type="ECO:0000256" key="2">
    <source>
        <dbReference type="ARBA" id="ARBA00004141"/>
    </source>
</evidence>
<dbReference type="Pfam" id="PF04178">
    <property type="entry name" value="Got1"/>
    <property type="match status" value="1"/>
</dbReference>
<reference evidence="10 11" key="1">
    <citation type="submission" date="2017-06" db="EMBL/GenBank/DDBJ databases">
        <title>A platform for efficient transgenesis in Macrostomum lignano, a flatworm model organism for stem cell research.</title>
        <authorList>
            <person name="Berezikov E."/>
        </authorList>
    </citation>
    <scope>NUCLEOTIDE SEQUENCE [LARGE SCALE GENOMIC DNA]</scope>
    <source>
        <strain evidence="10">DV1</strain>
        <tissue evidence="10">Whole organism</tissue>
    </source>
</reference>
<feature type="transmembrane region" description="Helical" evidence="9">
    <location>
        <begin position="121"/>
        <end position="147"/>
    </location>
</feature>
<name>A0A267EGT6_9PLAT</name>
<comment type="subcellular location">
    <subcellularLocation>
        <location evidence="2 9">Membrane</location>
        <topology evidence="2 9">Multi-pass membrane protein</topology>
    </subcellularLocation>
</comment>
<gene>
    <name evidence="10" type="ORF">BOX15_Mlig012973g1</name>
</gene>
<dbReference type="GO" id="GO:0012505">
    <property type="term" value="C:endomembrane system"/>
    <property type="evidence" value="ECO:0007669"/>
    <property type="project" value="UniProtKB-ARBA"/>
</dbReference>
<dbReference type="AlphaFoldDB" id="A0A267EGT6"/>
<dbReference type="GO" id="GO:0016192">
    <property type="term" value="P:vesicle-mediated transport"/>
    <property type="evidence" value="ECO:0007669"/>
    <property type="project" value="InterPro"/>
</dbReference>
<keyword evidence="5 9" id="KW-0653">Protein transport</keyword>
<evidence type="ECO:0000256" key="6">
    <source>
        <dbReference type="ARBA" id="ARBA00022989"/>
    </source>
</evidence>
<keyword evidence="4 9" id="KW-0812">Transmembrane</keyword>
<comment type="function">
    <text evidence="1 9">May be involved in fusion of retrograde transport vesicles derived from an endocytic compartment with the Golgi complex.</text>
</comment>
<proteinExistence type="inferred from homology"/>
<dbReference type="GO" id="GO:0005737">
    <property type="term" value="C:cytoplasm"/>
    <property type="evidence" value="ECO:0007669"/>
    <property type="project" value="UniProtKB-ARBA"/>
</dbReference>
<comment type="caution">
    <text evidence="10">The sequence shown here is derived from an EMBL/GenBank/DDBJ whole genome shotgun (WGS) entry which is preliminary data.</text>
</comment>
<feature type="transmembrane region" description="Helical" evidence="9">
    <location>
        <begin position="153"/>
        <end position="174"/>
    </location>
</feature>
<evidence type="ECO:0000256" key="7">
    <source>
        <dbReference type="ARBA" id="ARBA00023136"/>
    </source>
</evidence>
<evidence type="ECO:0000256" key="3">
    <source>
        <dbReference type="ARBA" id="ARBA00022448"/>
    </source>
</evidence>
<feature type="transmembrane region" description="Helical" evidence="9">
    <location>
        <begin position="210"/>
        <end position="231"/>
    </location>
</feature>
<dbReference type="InterPro" id="IPR007305">
    <property type="entry name" value="Vesicle_transpt_Got1/SFT2"/>
</dbReference>